<dbReference type="SUPFAM" id="SSF56954">
    <property type="entry name" value="Outer membrane efflux proteins (OEP)"/>
    <property type="match status" value="1"/>
</dbReference>
<evidence type="ECO:0000256" key="4">
    <source>
        <dbReference type="ARBA" id="ARBA00023136"/>
    </source>
</evidence>
<dbReference type="PANTHER" id="PTHR30026">
    <property type="entry name" value="OUTER MEMBRANE PROTEIN TOLC"/>
    <property type="match status" value="1"/>
</dbReference>
<keyword evidence="7" id="KW-1185">Reference proteome</keyword>
<reference evidence="6 7" key="1">
    <citation type="submission" date="2017-05" db="EMBL/GenBank/DDBJ databases">
        <authorList>
            <person name="Varghese N."/>
            <person name="Submissions S."/>
        </authorList>
    </citation>
    <scope>NUCLEOTIDE SEQUENCE [LARGE SCALE GENOMIC DNA]</scope>
    <source>
        <strain evidence="6 7">DSM 16304</strain>
    </source>
</reference>
<dbReference type="AlphaFoldDB" id="A0A521B3D2"/>
<dbReference type="Gene3D" id="1.20.1600.10">
    <property type="entry name" value="Outer membrane efflux proteins (OEP)"/>
    <property type="match status" value="1"/>
</dbReference>
<protein>
    <submittedName>
        <fullName evidence="6">Outer membrane protein TolC</fullName>
    </submittedName>
</protein>
<keyword evidence="3" id="KW-0812">Transmembrane</keyword>
<keyword evidence="4" id="KW-0472">Membrane</keyword>
<accession>A0A521B3D2</accession>
<evidence type="ECO:0000256" key="5">
    <source>
        <dbReference type="ARBA" id="ARBA00023237"/>
    </source>
</evidence>
<evidence type="ECO:0000313" key="6">
    <source>
        <dbReference type="EMBL" id="SMO41521.1"/>
    </source>
</evidence>
<dbReference type="OrthoDB" id="8987at2"/>
<proteinExistence type="predicted"/>
<dbReference type="EMBL" id="FXTM01000003">
    <property type="protein sequence ID" value="SMO41521.1"/>
    <property type="molecule type" value="Genomic_DNA"/>
</dbReference>
<sequence>MKASKSYFLFFLLLLGFSVCYAKGNIAYSLQVYTSNNFKFANQFLNKVKLKNDKFFIYKTDKGMWTVRIFLLPTVKEASSHIKEVQNIVGTKDISIVPSDLRKLNTKLKSKIYREKGISEKKKKKIVKKKSTKDLFKKNVIFKESRKKIQKIEPIEKKQSRHSNKVKEIKTLVNKERILTLSDYLKLVEKNNENISISFKDFKRNILNFYRNLDYYNFNLSISGSFLEKYYMNNSFSNEKSISIKGSKVLYDGGVKSLLEKELYIVLSLEKQKVLRAVQLLKLSAVSTYIQTFYHQELINIIKEQLENRKKFFLSLKQMYKKETKISKYALLTEEREIFKLKNALLRERTVYKKWELELRTMGGINDTTPLKLLPPDINYFPSISRGERKALESSPIINIDRYKIKDAAISYYIEKKRNKPLVTLTSGITASNVMKSPFYDIGITITYPLFDEKERGRKLLLKKLDLLKRKLTLKRDLKNTVKSFLSLYEDYKLYKREKILLGRILELDKKRLEISKEKYIEGLGDYISVMTSWNDLLITKKKLLLSSLLENKVLFDISIMEGSDLK</sequence>
<dbReference type="GO" id="GO:0015288">
    <property type="term" value="F:porin activity"/>
    <property type="evidence" value="ECO:0007669"/>
    <property type="project" value="TreeGrafter"/>
</dbReference>
<organism evidence="6 7">
    <name type="scientific">Balnearium lithotrophicum</name>
    <dbReference type="NCBI Taxonomy" id="223788"/>
    <lineage>
        <taxon>Bacteria</taxon>
        <taxon>Pseudomonadati</taxon>
        <taxon>Aquificota</taxon>
        <taxon>Aquificia</taxon>
        <taxon>Desulfurobacteriales</taxon>
        <taxon>Desulfurobacteriaceae</taxon>
        <taxon>Balnearium</taxon>
    </lineage>
</organism>
<dbReference type="GO" id="GO:0015562">
    <property type="term" value="F:efflux transmembrane transporter activity"/>
    <property type="evidence" value="ECO:0007669"/>
    <property type="project" value="InterPro"/>
</dbReference>
<comment type="subcellular location">
    <subcellularLocation>
        <location evidence="1">Cell outer membrane</location>
    </subcellularLocation>
</comment>
<dbReference type="GO" id="GO:1990281">
    <property type="term" value="C:efflux pump complex"/>
    <property type="evidence" value="ECO:0007669"/>
    <property type="project" value="TreeGrafter"/>
</dbReference>
<name>A0A521B3D2_9BACT</name>
<dbReference type="RefSeq" id="WP_142934029.1">
    <property type="nucleotide sequence ID" value="NZ_FXTM01000003.1"/>
</dbReference>
<dbReference type="PANTHER" id="PTHR30026:SF20">
    <property type="entry name" value="OUTER MEMBRANE PROTEIN TOLC"/>
    <property type="match status" value="1"/>
</dbReference>
<evidence type="ECO:0000313" key="7">
    <source>
        <dbReference type="Proteomes" id="UP000317315"/>
    </source>
</evidence>
<evidence type="ECO:0000256" key="2">
    <source>
        <dbReference type="ARBA" id="ARBA00022452"/>
    </source>
</evidence>
<evidence type="ECO:0000256" key="3">
    <source>
        <dbReference type="ARBA" id="ARBA00022692"/>
    </source>
</evidence>
<dbReference type="GO" id="GO:0009279">
    <property type="term" value="C:cell outer membrane"/>
    <property type="evidence" value="ECO:0007669"/>
    <property type="project" value="UniProtKB-SubCell"/>
</dbReference>
<gene>
    <name evidence="6" type="ORF">SAMN06269117_103100</name>
</gene>
<keyword evidence="2" id="KW-1134">Transmembrane beta strand</keyword>
<dbReference type="Proteomes" id="UP000317315">
    <property type="component" value="Unassembled WGS sequence"/>
</dbReference>
<dbReference type="InterPro" id="IPR051906">
    <property type="entry name" value="TolC-like"/>
</dbReference>
<evidence type="ECO:0000256" key="1">
    <source>
        <dbReference type="ARBA" id="ARBA00004442"/>
    </source>
</evidence>
<keyword evidence="5" id="KW-0998">Cell outer membrane</keyword>